<comment type="caution">
    <text evidence="1">The sequence shown here is derived from an EMBL/GenBank/DDBJ whole genome shotgun (WGS) entry which is preliminary data.</text>
</comment>
<reference evidence="1 2" key="1">
    <citation type="journal article" date="2018" name="Environ. Microbiol.">
        <title>Novel energy conservation strategies and behaviour of Pelotomaculum schinkii driving syntrophic propionate catabolism.</title>
        <authorList>
            <person name="Hidalgo-Ahumada C.A.P."/>
            <person name="Nobu M.K."/>
            <person name="Narihiro T."/>
            <person name="Tamaki H."/>
            <person name="Liu W.T."/>
            <person name="Kamagata Y."/>
            <person name="Stams A.J.M."/>
            <person name="Imachi H."/>
            <person name="Sousa D.Z."/>
        </authorList>
    </citation>
    <scope>NUCLEOTIDE SEQUENCE [LARGE SCALE GENOMIC DNA]</scope>
    <source>
        <strain evidence="1 2">HH</strain>
    </source>
</reference>
<dbReference type="RefSeq" id="WP_190259184.1">
    <property type="nucleotide sequence ID" value="NZ_QFGA01000003.1"/>
</dbReference>
<accession>A0A4Y7R7G6</accession>
<dbReference type="Proteomes" id="UP000298324">
    <property type="component" value="Unassembled WGS sequence"/>
</dbReference>
<organism evidence="1 2">
    <name type="scientific">Pelotomaculum schinkii</name>
    <dbReference type="NCBI Taxonomy" id="78350"/>
    <lineage>
        <taxon>Bacteria</taxon>
        <taxon>Bacillati</taxon>
        <taxon>Bacillota</taxon>
        <taxon>Clostridia</taxon>
        <taxon>Eubacteriales</taxon>
        <taxon>Desulfotomaculaceae</taxon>
        <taxon>Pelotomaculum</taxon>
    </lineage>
</organism>
<proteinExistence type="predicted"/>
<dbReference type="EMBL" id="QFGA01000003">
    <property type="protein sequence ID" value="TEB04895.1"/>
    <property type="molecule type" value="Genomic_DNA"/>
</dbReference>
<evidence type="ECO:0000313" key="2">
    <source>
        <dbReference type="Proteomes" id="UP000298324"/>
    </source>
</evidence>
<protein>
    <submittedName>
        <fullName evidence="1">Coat F domain protein</fullName>
    </submittedName>
</protein>
<gene>
    <name evidence="1" type="ORF">Psch_03658</name>
</gene>
<keyword evidence="2" id="KW-1185">Reference proteome</keyword>
<sequence>MDEKERLSDALITQKYITGGYNLAIMESADNRLRENFMGILKDEHQIHFEIFNEMKNRGWYQPAQAGINQVSQHMNSWNQELRKIQRTGAKPAGIQQHTQSNIPLYTYQTGLGLPQTAGTSQQQVFYRPPQGPLT</sequence>
<name>A0A4Y7R7G6_9FIRM</name>
<dbReference type="AlphaFoldDB" id="A0A4Y7R7G6"/>
<dbReference type="InterPro" id="IPR012851">
    <property type="entry name" value="Spore_coat_CotF-like"/>
</dbReference>
<dbReference type="Pfam" id="PF07875">
    <property type="entry name" value="Coat_F"/>
    <property type="match status" value="1"/>
</dbReference>
<evidence type="ECO:0000313" key="1">
    <source>
        <dbReference type="EMBL" id="TEB04895.1"/>
    </source>
</evidence>